<dbReference type="EC" id="2.7.1.26" evidence="4"/>
<dbReference type="Pfam" id="PF01687">
    <property type="entry name" value="Flavokinase"/>
    <property type="match status" value="1"/>
</dbReference>
<evidence type="ECO:0000256" key="2">
    <source>
        <dbReference type="ARBA" id="ARBA00005201"/>
    </source>
</evidence>
<dbReference type="PIRSF" id="PIRSF004491">
    <property type="entry name" value="FAD_Synth"/>
    <property type="match status" value="1"/>
</dbReference>
<gene>
    <name evidence="17" type="ORF">METZ01_LOCUS31923</name>
</gene>
<dbReference type="InterPro" id="IPR023465">
    <property type="entry name" value="Riboflavin_kinase_dom_sf"/>
</dbReference>
<evidence type="ECO:0000256" key="14">
    <source>
        <dbReference type="ARBA" id="ARBA00022840"/>
    </source>
</evidence>
<dbReference type="CDD" id="cd02064">
    <property type="entry name" value="FAD_synthetase_N"/>
    <property type="match status" value="1"/>
</dbReference>
<dbReference type="GO" id="GO:0009398">
    <property type="term" value="P:FMN biosynthetic process"/>
    <property type="evidence" value="ECO:0007669"/>
    <property type="project" value="UniProtKB-UniPathway"/>
</dbReference>
<reference evidence="17" key="1">
    <citation type="submission" date="2018-05" db="EMBL/GenBank/DDBJ databases">
        <authorList>
            <person name="Lanie J.A."/>
            <person name="Ng W.-L."/>
            <person name="Kazmierczak K.M."/>
            <person name="Andrzejewski T.M."/>
            <person name="Davidsen T.M."/>
            <person name="Wayne K.J."/>
            <person name="Tettelin H."/>
            <person name="Glass J.I."/>
            <person name="Rusch D."/>
            <person name="Podicherti R."/>
            <person name="Tsui H.-C.T."/>
            <person name="Winkler M.E."/>
        </authorList>
    </citation>
    <scope>NUCLEOTIDE SEQUENCE</scope>
</reference>
<dbReference type="GO" id="GO:0008531">
    <property type="term" value="F:riboflavin kinase activity"/>
    <property type="evidence" value="ECO:0007669"/>
    <property type="project" value="UniProtKB-EC"/>
</dbReference>
<keyword evidence="10" id="KW-0548">Nucleotidyltransferase</keyword>
<dbReference type="GO" id="GO:0003919">
    <property type="term" value="F:FMN adenylyltransferase activity"/>
    <property type="evidence" value="ECO:0007669"/>
    <property type="project" value="UniProtKB-EC"/>
</dbReference>
<keyword evidence="8" id="KW-0288">FMN</keyword>
<evidence type="ECO:0000256" key="9">
    <source>
        <dbReference type="ARBA" id="ARBA00022679"/>
    </source>
</evidence>
<dbReference type="EMBL" id="UINC01001372">
    <property type="protein sequence ID" value="SUZ79069.1"/>
    <property type="molecule type" value="Genomic_DNA"/>
</dbReference>
<dbReference type="GO" id="GO:0005524">
    <property type="term" value="F:ATP binding"/>
    <property type="evidence" value="ECO:0007669"/>
    <property type="project" value="UniProtKB-KW"/>
</dbReference>
<dbReference type="PANTHER" id="PTHR22749">
    <property type="entry name" value="RIBOFLAVIN KINASE/FMN ADENYLYLTRANSFERASE"/>
    <property type="match status" value="1"/>
</dbReference>
<dbReference type="InterPro" id="IPR015864">
    <property type="entry name" value="FAD_synthase"/>
</dbReference>
<keyword evidence="7" id="KW-0285">Flavoprotein</keyword>
<accession>A0A381QKV8</accession>
<evidence type="ECO:0000256" key="7">
    <source>
        <dbReference type="ARBA" id="ARBA00022630"/>
    </source>
</evidence>
<evidence type="ECO:0000256" key="12">
    <source>
        <dbReference type="ARBA" id="ARBA00022777"/>
    </source>
</evidence>
<name>A0A381QKV8_9ZZZZ</name>
<sequence>VEIVRDLAWSPSLEQGSVVTVGEYDGIHRGHRTVIAEMHRMAAERGCATAVVTFDRHPATVVRPDSAPLLLCDLETKLELLAETGVDYALVVEFTQEQSEVPAETFVRQILVDCLQAKVVVVGADFHFGKGRRGNVETLKSVGAELGYEVVGLPLVKHLTGAGEVISSTSIRSALGDGDVEKAHRLLGRPFEARGIVTPGDRRGRTIGFPTANVPTTPDLQVPSDGVYAAWYQRPDGSQYPAAVNVGKRPTFYEFAERSLIEAHLIGFRGDLYGERARIRFVRRLRGEQRFEDVDDLVAQLRKDVADAAKCLSE</sequence>
<keyword evidence="9" id="KW-0808">Transferase</keyword>
<evidence type="ECO:0000313" key="17">
    <source>
        <dbReference type="EMBL" id="SUZ79069.1"/>
    </source>
</evidence>
<evidence type="ECO:0000256" key="6">
    <source>
        <dbReference type="ARBA" id="ARBA00018483"/>
    </source>
</evidence>
<evidence type="ECO:0000256" key="11">
    <source>
        <dbReference type="ARBA" id="ARBA00022741"/>
    </source>
</evidence>
<evidence type="ECO:0000256" key="13">
    <source>
        <dbReference type="ARBA" id="ARBA00022827"/>
    </source>
</evidence>
<dbReference type="GO" id="GO:0006747">
    <property type="term" value="P:FAD biosynthetic process"/>
    <property type="evidence" value="ECO:0007669"/>
    <property type="project" value="UniProtKB-UniPathway"/>
</dbReference>
<dbReference type="InterPro" id="IPR023468">
    <property type="entry name" value="Riboflavin_kinase"/>
</dbReference>
<dbReference type="FunFam" id="3.40.50.620:FF:000021">
    <property type="entry name" value="Riboflavin biosynthesis protein"/>
    <property type="match status" value="1"/>
</dbReference>
<comment type="pathway">
    <text evidence="1">Cofactor biosynthesis; FAD biosynthesis; FAD from FMN: step 1/1.</text>
</comment>
<dbReference type="InterPro" id="IPR014729">
    <property type="entry name" value="Rossmann-like_a/b/a_fold"/>
</dbReference>
<dbReference type="UniPathway" id="UPA00276">
    <property type="reaction ID" value="UER00406"/>
</dbReference>
<feature type="non-terminal residue" evidence="17">
    <location>
        <position position="1"/>
    </location>
</feature>
<comment type="pathway">
    <text evidence="2">Cofactor biosynthesis; FMN biosynthesis; FMN from riboflavin (ATP route): step 1/1.</text>
</comment>
<dbReference type="SUPFAM" id="SSF52374">
    <property type="entry name" value="Nucleotidylyl transferase"/>
    <property type="match status" value="1"/>
</dbReference>
<proteinExistence type="inferred from homology"/>
<dbReference type="NCBIfam" id="TIGR00083">
    <property type="entry name" value="ribF"/>
    <property type="match status" value="1"/>
</dbReference>
<dbReference type="AlphaFoldDB" id="A0A381QKV8"/>
<dbReference type="PANTHER" id="PTHR22749:SF6">
    <property type="entry name" value="RIBOFLAVIN KINASE"/>
    <property type="match status" value="1"/>
</dbReference>
<keyword evidence="15" id="KW-0511">Multifunctional enzyme</keyword>
<dbReference type="Pfam" id="PF06574">
    <property type="entry name" value="FAD_syn"/>
    <property type="match status" value="1"/>
</dbReference>
<organism evidence="17">
    <name type="scientific">marine metagenome</name>
    <dbReference type="NCBI Taxonomy" id="408172"/>
    <lineage>
        <taxon>unclassified sequences</taxon>
        <taxon>metagenomes</taxon>
        <taxon>ecological metagenomes</taxon>
    </lineage>
</organism>
<dbReference type="NCBIfam" id="NF004160">
    <property type="entry name" value="PRK05627.1-3"/>
    <property type="match status" value="1"/>
</dbReference>
<evidence type="ECO:0000256" key="10">
    <source>
        <dbReference type="ARBA" id="ARBA00022695"/>
    </source>
</evidence>
<evidence type="ECO:0000256" key="3">
    <source>
        <dbReference type="ARBA" id="ARBA00010214"/>
    </source>
</evidence>
<evidence type="ECO:0000256" key="8">
    <source>
        <dbReference type="ARBA" id="ARBA00022643"/>
    </source>
</evidence>
<keyword evidence="14" id="KW-0067">ATP-binding</keyword>
<feature type="domain" description="Riboflavin kinase" evidence="16">
    <location>
        <begin position="186"/>
        <end position="313"/>
    </location>
</feature>
<dbReference type="GO" id="GO:0009231">
    <property type="term" value="P:riboflavin biosynthetic process"/>
    <property type="evidence" value="ECO:0007669"/>
    <property type="project" value="InterPro"/>
</dbReference>
<evidence type="ECO:0000259" key="16">
    <source>
        <dbReference type="SMART" id="SM00904"/>
    </source>
</evidence>
<keyword evidence="13" id="KW-0274">FAD</keyword>
<dbReference type="InterPro" id="IPR015865">
    <property type="entry name" value="Riboflavin_kinase_bac/euk"/>
</dbReference>
<dbReference type="UniPathway" id="UPA00277">
    <property type="reaction ID" value="UER00407"/>
</dbReference>
<keyword evidence="12" id="KW-0418">Kinase</keyword>
<evidence type="ECO:0000256" key="5">
    <source>
        <dbReference type="ARBA" id="ARBA00012393"/>
    </source>
</evidence>
<dbReference type="Gene3D" id="2.40.30.30">
    <property type="entry name" value="Riboflavin kinase-like"/>
    <property type="match status" value="1"/>
</dbReference>
<dbReference type="SUPFAM" id="SSF82114">
    <property type="entry name" value="Riboflavin kinase-like"/>
    <property type="match status" value="1"/>
</dbReference>
<comment type="similarity">
    <text evidence="3">Belongs to the RibF family.</text>
</comment>
<protein>
    <recommendedName>
        <fullName evidence="6">Bifunctional riboflavin kinase/FMN adenylyltransferase</fullName>
        <ecNumber evidence="4">2.7.1.26</ecNumber>
        <ecNumber evidence="5">2.7.7.2</ecNumber>
    </recommendedName>
</protein>
<evidence type="ECO:0000256" key="4">
    <source>
        <dbReference type="ARBA" id="ARBA00012105"/>
    </source>
</evidence>
<dbReference type="EC" id="2.7.7.2" evidence="5"/>
<dbReference type="InterPro" id="IPR002606">
    <property type="entry name" value="Riboflavin_kinase_bac"/>
</dbReference>
<keyword evidence="11" id="KW-0547">Nucleotide-binding</keyword>
<dbReference type="SMART" id="SM00904">
    <property type="entry name" value="Flavokinase"/>
    <property type="match status" value="1"/>
</dbReference>
<evidence type="ECO:0000256" key="1">
    <source>
        <dbReference type="ARBA" id="ARBA00004726"/>
    </source>
</evidence>
<evidence type="ECO:0000256" key="15">
    <source>
        <dbReference type="ARBA" id="ARBA00023268"/>
    </source>
</evidence>
<dbReference type="NCBIfam" id="NF004162">
    <property type="entry name" value="PRK05627.1-5"/>
    <property type="match status" value="1"/>
</dbReference>
<dbReference type="Gene3D" id="3.40.50.620">
    <property type="entry name" value="HUPs"/>
    <property type="match status" value="1"/>
</dbReference>